<proteinExistence type="inferred from homology"/>
<evidence type="ECO:0000256" key="1">
    <source>
        <dbReference type="ARBA" id="ARBA00009129"/>
    </source>
</evidence>
<comment type="similarity">
    <text evidence="1">Belongs to the UPF0337 (CsbD) family.</text>
</comment>
<dbReference type="OrthoDB" id="2143260at2"/>
<sequence>MSAEDKIKNKIEDLGGKAKEGVGKATGDRSTENEGKFDQAKSSLKDAGEKVKDAFKK</sequence>
<dbReference type="EMBL" id="LKTM01000343">
    <property type="protein sequence ID" value="KQH76776.1"/>
    <property type="molecule type" value="Genomic_DNA"/>
</dbReference>
<evidence type="ECO:0000313" key="3">
    <source>
        <dbReference type="Proteomes" id="UP000051677"/>
    </source>
</evidence>
<dbReference type="Gene3D" id="1.10.1470.10">
    <property type="entry name" value="YjbJ"/>
    <property type="match status" value="1"/>
</dbReference>
<reference evidence="2 3" key="1">
    <citation type="submission" date="2015-10" db="EMBL/GenBank/DDBJ databases">
        <title>Mycobacterium gordonae draft genome assembly.</title>
        <authorList>
            <person name="Ustinova V."/>
            <person name="Smirnova T."/>
            <person name="Blagodatskikh K."/>
            <person name="Varlamov D."/>
            <person name="Larionova E."/>
            <person name="Chernousova L."/>
        </authorList>
    </citation>
    <scope>NUCLEOTIDE SEQUENCE [LARGE SCALE GENOMIC DNA]</scope>
    <source>
        <strain evidence="2 3">CTRI 14-8773</strain>
    </source>
</reference>
<dbReference type="SUPFAM" id="SSF69047">
    <property type="entry name" value="Hypothetical protein YjbJ"/>
    <property type="match status" value="1"/>
</dbReference>
<dbReference type="InterPro" id="IPR008462">
    <property type="entry name" value="CsbD"/>
</dbReference>
<dbReference type="Pfam" id="PF05532">
    <property type="entry name" value="CsbD"/>
    <property type="match status" value="1"/>
</dbReference>
<dbReference type="RefSeq" id="WP_055580265.1">
    <property type="nucleotide sequence ID" value="NZ_CP070973.1"/>
</dbReference>
<dbReference type="AlphaFoldDB" id="A0A0Q2U823"/>
<dbReference type="Proteomes" id="UP000051677">
    <property type="component" value="Unassembled WGS sequence"/>
</dbReference>
<protein>
    <submittedName>
        <fullName evidence="2">General stress protein CsbD</fullName>
    </submittedName>
</protein>
<dbReference type="STRING" id="1778.A9W97_26965"/>
<dbReference type="InterPro" id="IPR036629">
    <property type="entry name" value="YjbJ_sf"/>
</dbReference>
<gene>
    <name evidence="2" type="ORF">AO501_09290</name>
</gene>
<accession>A0A0Q2U823</accession>
<name>A0A0Q2U823_MYCGO</name>
<evidence type="ECO:0000313" key="2">
    <source>
        <dbReference type="EMBL" id="KQH76776.1"/>
    </source>
</evidence>
<comment type="caution">
    <text evidence="2">The sequence shown here is derived from an EMBL/GenBank/DDBJ whole genome shotgun (WGS) entry which is preliminary data.</text>
</comment>
<organism evidence="2 3">
    <name type="scientific">Mycobacterium gordonae</name>
    <dbReference type="NCBI Taxonomy" id="1778"/>
    <lineage>
        <taxon>Bacteria</taxon>
        <taxon>Bacillati</taxon>
        <taxon>Actinomycetota</taxon>
        <taxon>Actinomycetes</taxon>
        <taxon>Mycobacteriales</taxon>
        <taxon>Mycobacteriaceae</taxon>
        <taxon>Mycobacterium</taxon>
    </lineage>
</organism>